<evidence type="ECO:0000313" key="1">
    <source>
        <dbReference type="EMBL" id="KAK0639042.1"/>
    </source>
</evidence>
<dbReference type="EMBL" id="JAULSV010000007">
    <property type="protein sequence ID" value="KAK0639042.1"/>
    <property type="molecule type" value="Genomic_DNA"/>
</dbReference>
<gene>
    <name evidence="1" type="ORF">B0T16DRAFT_236066</name>
</gene>
<dbReference type="Proteomes" id="UP001174936">
    <property type="component" value="Unassembled WGS sequence"/>
</dbReference>
<keyword evidence="2" id="KW-1185">Reference proteome</keyword>
<evidence type="ECO:0000313" key="2">
    <source>
        <dbReference type="Proteomes" id="UP001174936"/>
    </source>
</evidence>
<protein>
    <submittedName>
        <fullName evidence="1">Uncharacterized protein</fullName>
    </submittedName>
</protein>
<comment type="caution">
    <text evidence="1">The sequence shown here is derived from an EMBL/GenBank/DDBJ whole genome shotgun (WGS) entry which is preliminary data.</text>
</comment>
<reference evidence="1" key="1">
    <citation type="submission" date="2023-06" db="EMBL/GenBank/DDBJ databases">
        <title>Genome-scale phylogeny and comparative genomics of the fungal order Sordariales.</title>
        <authorList>
            <consortium name="Lawrence Berkeley National Laboratory"/>
            <person name="Hensen N."/>
            <person name="Bonometti L."/>
            <person name="Westerberg I."/>
            <person name="Brannstrom I.O."/>
            <person name="Guillou S."/>
            <person name="Cros-Aarteil S."/>
            <person name="Calhoun S."/>
            <person name="Haridas S."/>
            <person name="Kuo A."/>
            <person name="Mondo S."/>
            <person name="Pangilinan J."/>
            <person name="Riley R."/>
            <person name="Labutti K."/>
            <person name="Andreopoulos B."/>
            <person name="Lipzen A."/>
            <person name="Chen C."/>
            <person name="Yanf M."/>
            <person name="Daum C."/>
            <person name="Ng V."/>
            <person name="Clum A."/>
            <person name="Steindorff A."/>
            <person name="Ohm R."/>
            <person name="Martin F."/>
            <person name="Silar P."/>
            <person name="Natvig D."/>
            <person name="Lalanne C."/>
            <person name="Gautier V."/>
            <person name="Ament-Velasquez S.L."/>
            <person name="Kruys A."/>
            <person name="Hutchinson M.I."/>
            <person name="Powell A.J."/>
            <person name="Barry K."/>
            <person name="Miller A.N."/>
            <person name="Grigoriev I.V."/>
            <person name="Debuchy R."/>
            <person name="Gladieux P."/>
            <person name="Thoren M.H."/>
            <person name="Johannesson H."/>
        </authorList>
    </citation>
    <scope>NUCLEOTIDE SEQUENCE</scope>
    <source>
        <strain evidence="1">SMH2532-1</strain>
    </source>
</reference>
<name>A0AA39XTC9_9PEZI</name>
<accession>A0AA39XTC9</accession>
<organism evidence="1 2">
    <name type="scientific">Cercophora newfieldiana</name>
    <dbReference type="NCBI Taxonomy" id="92897"/>
    <lineage>
        <taxon>Eukaryota</taxon>
        <taxon>Fungi</taxon>
        <taxon>Dikarya</taxon>
        <taxon>Ascomycota</taxon>
        <taxon>Pezizomycotina</taxon>
        <taxon>Sordariomycetes</taxon>
        <taxon>Sordariomycetidae</taxon>
        <taxon>Sordariales</taxon>
        <taxon>Lasiosphaeriaceae</taxon>
        <taxon>Cercophora</taxon>
    </lineage>
</organism>
<dbReference type="AlphaFoldDB" id="A0AA39XTC9"/>
<proteinExistence type="predicted"/>
<sequence length="186" mass="20667">MSFSTLTRWLRRRAGVAFPALSPHQELTEPSDPTASPQPFLRAPVRRQLSRRVFRKRWMLSAGSPWSRCTVSCSKHDKSNIPMALPGSPVVSQQENRQARGKVSALRHLMSRVSAGGFQRPNSTLFGRAHPCHLKTHLITACPASARVAGNRLSPLLIKPSSQGAFATPGLGLWGRFRFRERPQLP</sequence>